<keyword evidence="4" id="KW-1185">Reference proteome</keyword>
<comment type="caution">
    <text evidence="3">The sequence shown here is derived from an EMBL/GenBank/DDBJ whole genome shotgun (WGS) entry which is preliminary data.</text>
</comment>
<sequence length="252" mass="27009">MCFIVRRAVYKLTIWQALDRLSQKASKYYNFIDKLQADKIPLNIILTKSIMEALLLFLLMLLNVTSVAPAIDLCDGVECFNGGQCVGDGVCNCTFGFGGANCNRRVCNVTECRDRSGSCFSLRCTTDATNCGCKVCNTTNNEVCIDDTCVDEGDVCGVIDGTNFICADTGEPCGQGFCGSNFIDIPNSCSNETCRPIIAECDTDDTTCSNFDGSCSDGVCLVPCIEESNCEGLPCIGGFCAVLKCGESSCFK</sequence>
<dbReference type="AlphaFoldDB" id="A0AAN8G3V8"/>
<accession>A0AAN8G3V8</accession>
<reference evidence="3 4" key="1">
    <citation type="submission" date="2024-01" db="EMBL/GenBank/DDBJ databases">
        <title>The genome of the rayed Mediterranean limpet Patella caerulea (Linnaeus, 1758).</title>
        <authorList>
            <person name="Anh-Thu Weber A."/>
            <person name="Halstead-Nussloch G."/>
        </authorList>
    </citation>
    <scope>NUCLEOTIDE SEQUENCE [LARGE SCALE GENOMIC DNA]</scope>
    <source>
        <strain evidence="3">AATW-2023a</strain>
        <tissue evidence="3">Whole specimen</tissue>
    </source>
</reference>
<evidence type="ECO:0000256" key="1">
    <source>
        <dbReference type="PROSITE-ProRule" id="PRU00076"/>
    </source>
</evidence>
<protein>
    <recommendedName>
        <fullName evidence="2">EGF-like domain-containing protein</fullName>
    </recommendedName>
</protein>
<feature type="disulfide bond" evidence="1">
    <location>
        <begin position="93"/>
        <end position="102"/>
    </location>
</feature>
<proteinExistence type="predicted"/>
<feature type="domain" description="EGF-like" evidence="2">
    <location>
        <begin position="70"/>
        <end position="103"/>
    </location>
</feature>
<keyword evidence="1" id="KW-1015">Disulfide bond</keyword>
<keyword evidence="1" id="KW-0245">EGF-like domain</keyword>
<name>A0AAN8G3V8_PATCE</name>
<comment type="caution">
    <text evidence="1">Lacks conserved residue(s) required for the propagation of feature annotation.</text>
</comment>
<dbReference type="Proteomes" id="UP001347796">
    <property type="component" value="Unassembled WGS sequence"/>
</dbReference>
<dbReference type="PROSITE" id="PS01186">
    <property type="entry name" value="EGF_2"/>
    <property type="match status" value="1"/>
</dbReference>
<dbReference type="PROSITE" id="PS50026">
    <property type="entry name" value="EGF_3"/>
    <property type="match status" value="1"/>
</dbReference>
<evidence type="ECO:0000313" key="3">
    <source>
        <dbReference type="EMBL" id="KAK6165445.1"/>
    </source>
</evidence>
<gene>
    <name evidence="3" type="ORF">SNE40_022372</name>
</gene>
<dbReference type="InterPro" id="IPR000742">
    <property type="entry name" value="EGF"/>
</dbReference>
<evidence type="ECO:0000313" key="4">
    <source>
        <dbReference type="Proteomes" id="UP001347796"/>
    </source>
</evidence>
<organism evidence="3 4">
    <name type="scientific">Patella caerulea</name>
    <name type="common">Rayed Mediterranean limpet</name>
    <dbReference type="NCBI Taxonomy" id="87958"/>
    <lineage>
        <taxon>Eukaryota</taxon>
        <taxon>Metazoa</taxon>
        <taxon>Spiralia</taxon>
        <taxon>Lophotrochozoa</taxon>
        <taxon>Mollusca</taxon>
        <taxon>Gastropoda</taxon>
        <taxon>Patellogastropoda</taxon>
        <taxon>Patelloidea</taxon>
        <taxon>Patellidae</taxon>
        <taxon>Patella</taxon>
    </lineage>
</organism>
<evidence type="ECO:0000259" key="2">
    <source>
        <dbReference type="PROSITE" id="PS50026"/>
    </source>
</evidence>
<dbReference type="EMBL" id="JAZGQO010000021">
    <property type="protein sequence ID" value="KAK6165445.1"/>
    <property type="molecule type" value="Genomic_DNA"/>
</dbReference>
<dbReference type="PROSITE" id="PS00022">
    <property type="entry name" value="EGF_1"/>
    <property type="match status" value="1"/>
</dbReference>